<dbReference type="SUPFAM" id="SSF46689">
    <property type="entry name" value="Homeodomain-like"/>
    <property type="match status" value="1"/>
</dbReference>
<dbReference type="InterPro" id="IPR036271">
    <property type="entry name" value="Tet_transcr_reg_TetR-rel_C_sf"/>
</dbReference>
<evidence type="ECO:0000256" key="3">
    <source>
        <dbReference type="ARBA" id="ARBA00023163"/>
    </source>
</evidence>
<dbReference type="Pfam" id="PF16925">
    <property type="entry name" value="TetR_C_13"/>
    <property type="match status" value="1"/>
</dbReference>
<feature type="DNA-binding region" description="H-T-H motif" evidence="4">
    <location>
        <begin position="28"/>
        <end position="47"/>
    </location>
</feature>
<gene>
    <name evidence="6" type="ORF">KME65_16715</name>
</gene>
<dbReference type="EMBL" id="JAHHGM010000018">
    <property type="protein sequence ID" value="MBT2990601.1"/>
    <property type="molecule type" value="Genomic_DNA"/>
</dbReference>
<dbReference type="Pfam" id="PF00440">
    <property type="entry name" value="TetR_N"/>
    <property type="match status" value="1"/>
</dbReference>
<keyword evidence="3" id="KW-0804">Transcription</keyword>
<dbReference type="SUPFAM" id="SSF48498">
    <property type="entry name" value="Tetracyclin repressor-like, C-terminal domain"/>
    <property type="match status" value="1"/>
</dbReference>
<dbReference type="PANTHER" id="PTHR47506:SF1">
    <property type="entry name" value="HTH-TYPE TRANSCRIPTIONAL REGULATOR YJDC"/>
    <property type="match status" value="1"/>
</dbReference>
<dbReference type="PANTHER" id="PTHR47506">
    <property type="entry name" value="TRANSCRIPTIONAL REGULATORY PROTEIN"/>
    <property type="match status" value="1"/>
</dbReference>
<reference evidence="6 7" key="1">
    <citation type="submission" date="2021-05" db="EMBL/GenBank/DDBJ databases">
        <title>Genetic and Functional Diversity in Clade A Lucinid endosymbionts from the Bahamas.</title>
        <authorList>
            <person name="Giani N.M."/>
            <person name="Engel A.S."/>
            <person name="Campbell B.J."/>
        </authorList>
    </citation>
    <scope>NUCLEOTIDE SEQUENCE [LARGE SCALE GENOMIC DNA]</scope>
    <source>
        <strain evidence="6">LUC16012Gg_MoonRockCtena</strain>
    </source>
</reference>
<feature type="domain" description="HTH tetR-type" evidence="5">
    <location>
        <begin position="5"/>
        <end position="65"/>
    </location>
</feature>
<dbReference type="InterPro" id="IPR009057">
    <property type="entry name" value="Homeodomain-like_sf"/>
</dbReference>
<evidence type="ECO:0000259" key="5">
    <source>
        <dbReference type="PROSITE" id="PS50977"/>
    </source>
</evidence>
<accession>A0A944QWT0</accession>
<dbReference type="InterPro" id="IPR001647">
    <property type="entry name" value="HTH_TetR"/>
</dbReference>
<keyword evidence="1" id="KW-0805">Transcription regulation</keyword>
<dbReference type="GO" id="GO:0003677">
    <property type="term" value="F:DNA binding"/>
    <property type="evidence" value="ECO:0007669"/>
    <property type="project" value="UniProtKB-UniRule"/>
</dbReference>
<organism evidence="6 7">
    <name type="scientific">Candidatus Thiodiazotropha taylori</name>
    <dbReference type="NCBI Taxonomy" id="2792791"/>
    <lineage>
        <taxon>Bacteria</taxon>
        <taxon>Pseudomonadati</taxon>
        <taxon>Pseudomonadota</taxon>
        <taxon>Gammaproteobacteria</taxon>
        <taxon>Chromatiales</taxon>
        <taxon>Sedimenticolaceae</taxon>
        <taxon>Candidatus Thiodiazotropha</taxon>
    </lineage>
</organism>
<protein>
    <submittedName>
        <fullName evidence="6">TetR/AcrR family transcriptional regulator</fullName>
    </submittedName>
</protein>
<dbReference type="AlphaFoldDB" id="A0A944QWT0"/>
<evidence type="ECO:0000256" key="2">
    <source>
        <dbReference type="ARBA" id="ARBA00023125"/>
    </source>
</evidence>
<name>A0A944QWT0_9GAMM</name>
<dbReference type="Proteomes" id="UP000770889">
    <property type="component" value="Unassembled WGS sequence"/>
</dbReference>
<evidence type="ECO:0000256" key="1">
    <source>
        <dbReference type="ARBA" id="ARBA00023015"/>
    </source>
</evidence>
<evidence type="ECO:0000313" key="6">
    <source>
        <dbReference type="EMBL" id="MBT2990601.1"/>
    </source>
</evidence>
<sequence>MNVAADTKERILTTARELFHGRSYADVGIKEICTLANVQKGSFYHFFPSKRDLAMAVIDYMADDWAHGFVAEAFDEALPPLERLDYMVDAVYYWQKAAKDLEGRMPGCLFGNLALEISTRDEVIRARINAVFTKASARFHEALDQAVERGDMAPLDSQATATAMLAYLEGVILLAKTRNDPEVVRQLGPAIKSIRIELKPPN</sequence>
<comment type="caution">
    <text evidence="6">The sequence shown here is derived from an EMBL/GenBank/DDBJ whole genome shotgun (WGS) entry which is preliminary data.</text>
</comment>
<dbReference type="PRINTS" id="PR00455">
    <property type="entry name" value="HTHTETR"/>
</dbReference>
<evidence type="ECO:0000313" key="7">
    <source>
        <dbReference type="Proteomes" id="UP000770889"/>
    </source>
</evidence>
<evidence type="ECO:0000256" key="4">
    <source>
        <dbReference type="PROSITE-ProRule" id="PRU00335"/>
    </source>
</evidence>
<dbReference type="Gene3D" id="1.10.357.10">
    <property type="entry name" value="Tetracycline Repressor, domain 2"/>
    <property type="match status" value="1"/>
</dbReference>
<keyword evidence="2 4" id="KW-0238">DNA-binding</keyword>
<proteinExistence type="predicted"/>
<dbReference type="PROSITE" id="PS50977">
    <property type="entry name" value="HTH_TETR_2"/>
    <property type="match status" value="1"/>
</dbReference>
<dbReference type="InterPro" id="IPR011075">
    <property type="entry name" value="TetR_C"/>
</dbReference>